<dbReference type="GO" id="GO:0003700">
    <property type="term" value="F:DNA-binding transcription factor activity"/>
    <property type="evidence" value="ECO:0007669"/>
    <property type="project" value="InterPro"/>
</dbReference>
<keyword evidence="2" id="KW-0805">Transcription regulation</keyword>
<reference evidence="6 7" key="1">
    <citation type="submission" date="2023-09" db="EMBL/GenBank/DDBJ databases">
        <authorList>
            <person name="Rey-Velasco X."/>
        </authorList>
    </citation>
    <scope>NUCLEOTIDE SEQUENCE [LARGE SCALE GENOMIC DNA]</scope>
    <source>
        <strain evidence="6 7">W409</strain>
    </source>
</reference>
<comment type="similarity">
    <text evidence="1">Belongs to the LysR transcriptional regulatory family.</text>
</comment>
<dbReference type="PRINTS" id="PR00039">
    <property type="entry name" value="HTHLYSR"/>
</dbReference>
<evidence type="ECO:0000256" key="2">
    <source>
        <dbReference type="ARBA" id="ARBA00023015"/>
    </source>
</evidence>
<dbReference type="SUPFAM" id="SSF53850">
    <property type="entry name" value="Periplasmic binding protein-like II"/>
    <property type="match status" value="1"/>
</dbReference>
<dbReference type="InterPro" id="IPR000847">
    <property type="entry name" value="LysR_HTH_N"/>
</dbReference>
<feature type="domain" description="HTH lysR-type" evidence="5">
    <location>
        <begin position="4"/>
        <end position="61"/>
    </location>
</feature>
<dbReference type="GO" id="GO:0003677">
    <property type="term" value="F:DNA binding"/>
    <property type="evidence" value="ECO:0007669"/>
    <property type="project" value="UniProtKB-KW"/>
</dbReference>
<evidence type="ECO:0000313" key="6">
    <source>
        <dbReference type="EMBL" id="MDT0583305.1"/>
    </source>
</evidence>
<gene>
    <name evidence="6" type="ORF">RM544_12205</name>
</gene>
<dbReference type="Proteomes" id="UP001249020">
    <property type="component" value="Unassembled WGS sequence"/>
</dbReference>
<evidence type="ECO:0000259" key="5">
    <source>
        <dbReference type="PROSITE" id="PS50931"/>
    </source>
</evidence>
<proteinExistence type="inferred from homology"/>
<sequence>MKQLSLDNLRTFVTIIELGGYNKAGELLGRSQPAISLQIKKLEGQLGKKLFDKVGQRYQANADGQWLFEEAKQMLAINDDIFRHLEQDTLRGRLRLGIPSEFASRLLPSIIGEFSVRYPDVSLDVTSALSRQLLNNNKRNDFDLILALVNPDEPMEGELLIEDELVWVGDNKQVMNTNNLSLVLAPDGCVYRSRVIQQLKQQTKAWKISYTNADLYGLIAAIKQGLGVTALAKSSVPPELDIIKNKRLPPLGKIKICLFNQDTQHPQVSLTLADYIRSRIT</sequence>
<accession>A0AAW8R668</accession>
<evidence type="ECO:0000256" key="3">
    <source>
        <dbReference type="ARBA" id="ARBA00023125"/>
    </source>
</evidence>
<dbReference type="SUPFAM" id="SSF46785">
    <property type="entry name" value="Winged helix' DNA-binding domain"/>
    <property type="match status" value="1"/>
</dbReference>
<protein>
    <submittedName>
        <fullName evidence="6">LysR family transcriptional regulator</fullName>
    </submittedName>
</protein>
<organism evidence="6 7">
    <name type="scientific">Brumicola blandensis</name>
    <dbReference type="NCBI Taxonomy" id="3075611"/>
    <lineage>
        <taxon>Bacteria</taxon>
        <taxon>Pseudomonadati</taxon>
        <taxon>Pseudomonadota</taxon>
        <taxon>Gammaproteobacteria</taxon>
        <taxon>Alteromonadales</taxon>
        <taxon>Alteromonadaceae</taxon>
        <taxon>Brumicola</taxon>
    </lineage>
</organism>
<dbReference type="InterPro" id="IPR036388">
    <property type="entry name" value="WH-like_DNA-bd_sf"/>
</dbReference>
<evidence type="ECO:0000313" key="7">
    <source>
        <dbReference type="Proteomes" id="UP001249020"/>
    </source>
</evidence>
<evidence type="ECO:0000256" key="4">
    <source>
        <dbReference type="ARBA" id="ARBA00023163"/>
    </source>
</evidence>
<dbReference type="RefSeq" id="WP_311362067.1">
    <property type="nucleotide sequence ID" value="NZ_JAVRIE010000004.1"/>
</dbReference>
<dbReference type="Pfam" id="PF03466">
    <property type="entry name" value="LysR_substrate"/>
    <property type="match status" value="1"/>
</dbReference>
<keyword evidence="7" id="KW-1185">Reference proteome</keyword>
<dbReference type="InterPro" id="IPR050176">
    <property type="entry name" value="LTTR"/>
</dbReference>
<dbReference type="PANTHER" id="PTHR30579">
    <property type="entry name" value="TRANSCRIPTIONAL REGULATOR"/>
    <property type="match status" value="1"/>
</dbReference>
<dbReference type="PANTHER" id="PTHR30579:SF7">
    <property type="entry name" value="HTH-TYPE TRANSCRIPTIONAL REGULATOR LRHA-RELATED"/>
    <property type="match status" value="1"/>
</dbReference>
<keyword evidence="4" id="KW-0804">Transcription</keyword>
<dbReference type="AlphaFoldDB" id="A0AAW8R668"/>
<comment type="caution">
    <text evidence="6">The sequence shown here is derived from an EMBL/GenBank/DDBJ whole genome shotgun (WGS) entry which is preliminary data.</text>
</comment>
<dbReference type="EMBL" id="JAVRIE010000004">
    <property type="protein sequence ID" value="MDT0583305.1"/>
    <property type="molecule type" value="Genomic_DNA"/>
</dbReference>
<dbReference type="Gene3D" id="1.10.10.10">
    <property type="entry name" value="Winged helix-like DNA-binding domain superfamily/Winged helix DNA-binding domain"/>
    <property type="match status" value="1"/>
</dbReference>
<evidence type="ECO:0000256" key="1">
    <source>
        <dbReference type="ARBA" id="ARBA00009437"/>
    </source>
</evidence>
<dbReference type="Gene3D" id="3.40.190.10">
    <property type="entry name" value="Periplasmic binding protein-like II"/>
    <property type="match status" value="2"/>
</dbReference>
<dbReference type="InterPro" id="IPR005119">
    <property type="entry name" value="LysR_subst-bd"/>
</dbReference>
<dbReference type="Pfam" id="PF00126">
    <property type="entry name" value="HTH_1"/>
    <property type="match status" value="1"/>
</dbReference>
<dbReference type="PROSITE" id="PS50931">
    <property type="entry name" value="HTH_LYSR"/>
    <property type="match status" value="1"/>
</dbReference>
<dbReference type="InterPro" id="IPR036390">
    <property type="entry name" value="WH_DNA-bd_sf"/>
</dbReference>
<name>A0AAW8R668_9ALTE</name>
<keyword evidence="3" id="KW-0238">DNA-binding</keyword>